<dbReference type="STRING" id="1193502.SHALO_1301"/>
<dbReference type="PATRIC" id="fig|1193502.14.peg.1321"/>
<evidence type="ECO:0008006" key="3">
    <source>
        <dbReference type="Google" id="ProtNLM"/>
    </source>
</evidence>
<evidence type="ECO:0000313" key="1">
    <source>
        <dbReference type="EMBL" id="AOO65079.1"/>
    </source>
</evidence>
<sequence>MKFEWDEAKNSVLKKTRNVCFEDVLVAMSEDRLLDVVPHHNQERYAHQKLFIVKIRAYVYYVPFVEDDEKIFLKNIIPSRKYQKYYTQEKSNG</sequence>
<dbReference type="RefSeq" id="WP_069477892.1">
    <property type="nucleotide sequence ID" value="NZ_CP017111.1"/>
</dbReference>
<dbReference type="Proteomes" id="UP000094609">
    <property type="component" value="Chromosome"/>
</dbReference>
<dbReference type="KEGG" id="shal:SHALO_1301"/>
<accession>A0A1D7TJ90</accession>
<keyword evidence="2" id="KW-1185">Reference proteome</keyword>
<gene>
    <name evidence="1" type="ORF">SHALO_1301</name>
</gene>
<organism evidence="1 2">
    <name type="scientific">Sulfurospirillum halorespirans DSM 13726</name>
    <dbReference type="NCBI Taxonomy" id="1193502"/>
    <lineage>
        <taxon>Bacteria</taxon>
        <taxon>Pseudomonadati</taxon>
        <taxon>Campylobacterota</taxon>
        <taxon>Epsilonproteobacteria</taxon>
        <taxon>Campylobacterales</taxon>
        <taxon>Sulfurospirillaceae</taxon>
        <taxon>Sulfurospirillum</taxon>
    </lineage>
</organism>
<reference evidence="2" key="1">
    <citation type="submission" date="2016-08" db="EMBL/GenBank/DDBJ databases">
        <title>Complete genome sequence of the organohalide-respiring Epsilonproteobacterium Sulfurospirillum halorespirans.</title>
        <authorList>
            <person name="Goris T."/>
            <person name="Zimmermann J."/>
            <person name="Schenz B."/>
            <person name="Lemos M."/>
            <person name="Hackermueller J."/>
            <person name="Diekert G."/>
        </authorList>
    </citation>
    <scope>NUCLEOTIDE SEQUENCE [LARGE SCALE GENOMIC DNA]</scope>
    <source>
        <strain>DSM 13726</strain>
        <strain evidence="2">PCE-M2</strain>
    </source>
</reference>
<name>A0A1D7TJ90_9BACT</name>
<dbReference type="EMBL" id="CP017111">
    <property type="protein sequence ID" value="AOO65079.1"/>
    <property type="molecule type" value="Genomic_DNA"/>
</dbReference>
<evidence type="ECO:0000313" key="2">
    <source>
        <dbReference type="Proteomes" id="UP000094609"/>
    </source>
</evidence>
<protein>
    <recommendedName>
        <fullName evidence="3">Toxin</fullName>
    </recommendedName>
</protein>
<dbReference type="AlphaFoldDB" id="A0A1D7TJ90"/>
<proteinExistence type="predicted"/>